<feature type="compositionally biased region" description="Polar residues" evidence="6">
    <location>
        <begin position="1"/>
        <end position="22"/>
    </location>
</feature>
<evidence type="ECO:0000256" key="5">
    <source>
        <dbReference type="RuleBase" id="RU000682"/>
    </source>
</evidence>
<dbReference type="Gene3D" id="1.10.10.60">
    <property type="entry name" value="Homeodomain-like"/>
    <property type="match status" value="1"/>
</dbReference>
<dbReference type="InterPro" id="IPR050460">
    <property type="entry name" value="Distal-less_Homeobox_TF"/>
</dbReference>
<dbReference type="CDD" id="cd00086">
    <property type="entry name" value="homeodomain"/>
    <property type="match status" value="1"/>
</dbReference>
<dbReference type="InParanoid" id="A0A401G6G5"/>
<feature type="domain" description="Homeobox" evidence="7">
    <location>
        <begin position="36"/>
        <end position="90"/>
    </location>
</feature>
<dbReference type="GeneID" id="38774678"/>
<protein>
    <recommendedName>
        <fullName evidence="7">Homeobox domain-containing protein</fullName>
    </recommendedName>
</protein>
<feature type="region of interest" description="Disordered" evidence="6">
    <location>
        <begin position="1"/>
        <end position="28"/>
    </location>
</feature>
<sequence length="297" mass="31931">MSPAQRTPSPSSTMLSVASSAAPNPAKTPAEIPFVRKRLLHEQTTVLLTVFGEKTHPSREERAILAAELGMQLKTVSAWFQNRRRSIKKKSLTWSRRSMQENRRPAAAASRIKTSTQGPAISLDCIASARERPAHPPSNFGAMRPPLTPHRLNTANIFSLPSRQSTALWEHIPSSPPALPSSPMAESARFSVLGIHSKTARSLEWACAKARAAGTQGDGDVPMLDLDRASDTVTGGGDDDSDTETEDFEVITPDASAIQLFPMVSSPGAARRKVQATPPAEEMEAAMALLDFMGNGA</sequence>
<keyword evidence="2 4" id="KW-0371">Homeobox</keyword>
<accession>A0A401G6G5</accession>
<dbReference type="PROSITE" id="PS50071">
    <property type="entry name" value="HOMEOBOX_2"/>
    <property type="match status" value="1"/>
</dbReference>
<evidence type="ECO:0000259" key="7">
    <source>
        <dbReference type="PROSITE" id="PS50071"/>
    </source>
</evidence>
<evidence type="ECO:0000313" key="8">
    <source>
        <dbReference type="EMBL" id="GBE77761.1"/>
    </source>
</evidence>
<dbReference type="InterPro" id="IPR009057">
    <property type="entry name" value="Homeodomain-like_sf"/>
</dbReference>
<dbReference type="EMBL" id="BFAD01000001">
    <property type="protein sequence ID" value="GBE77761.1"/>
    <property type="molecule type" value="Genomic_DNA"/>
</dbReference>
<keyword evidence="3 4" id="KW-0539">Nucleus</keyword>
<dbReference type="Proteomes" id="UP000287166">
    <property type="component" value="Unassembled WGS sequence"/>
</dbReference>
<evidence type="ECO:0000313" key="9">
    <source>
        <dbReference type="Proteomes" id="UP000287166"/>
    </source>
</evidence>
<dbReference type="InterPro" id="IPR001356">
    <property type="entry name" value="HD"/>
</dbReference>
<comment type="caution">
    <text evidence="8">The sequence shown here is derived from an EMBL/GenBank/DDBJ whole genome shotgun (WGS) entry which is preliminary data.</text>
</comment>
<proteinExistence type="predicted"/>
<dbReference type="GO" id="GO:0000978">
    <property type="term" value="F:RNA polymerase II cis-regulatory region sequence-specific DNA binding"/>
    <property type="evidence" value="ECO:0007669"/>
    <property type="project" value="TreeGrafter"/>
</dbReference>
<dbReference type="SUPFAM" id="SSF46689">
    <property type="entry name" value="Homeodomain-like"/>
    <property type="match status" value="1"/>
</dbReference>
<dbReference type="PANTHER" id="PTHR24327:SF41">
    <property type="entry name" value="BRAIN-SPECIFIC HOMEOBOX PROTEIN"/>
    <property type="match status" value="1"/>
</dbReference>
<name>A0A401G6G5_9APHY</name>
<evidence type="ECO:0000256" key="1">
    <source>
        <dbReference type="ARBA" id="ARBA00023125"/>
    </source>
</evidence>
<organism evidence="8 9">
    <name type="scientific">Sparassis crispa</name>
    <dbReference type="NCBI Taxonomy" id="139825"/>
    <lineage>
        <taxon>Eukaryota</taxon>
        <taxon>Fungi</taxon>
        <taxon>Dikarya</taxon>
        <taxon>Basidiomycota</taxon>
        <taxon>Agaricomycotina</taxon>
        <taxon>Agaricomycetes</taxon>
        <taxon>Polyporales</taxon>
        <taxon>Sparassidaceae</taxon>
        <taxon>Sparassis</taxon>
    </lineage>
</organism>
<keyword evidence="9" id="KW-1185">Reference proteome</keyword>
<dbReference type="RefSeq" id="XP_027608674.1">
    <property type="nucleotide sequence ID" value="XM_027752873.1"/>
</dbReference>
<dbReference type="OrthoDB" id="6159439at2759"/>
<dbReference type="STRING" id="139825.A0A401G6G5"/>
<dbReference type="PANTHER" id="PTHR24327">
    <property type="entry name" value="HOMEOBOX PROTEIN"/>
    <property type="match status" value="1"/>
</dbReference>
<evidence type="ECO:0000256" key="4">
    <source>
        <dbReference type="PROSITE-ProRule" id="PRU00108"/>
    </source>
</evidence>
<evidence type="ECO:0000256" key="2">
    <source>
        <dbReference type="ARBA" id="ARBA00023155"/>
    </source>
</evidence>
<dbReference type="GO" id="GO:0000981">
    <property type="term" value="F:DNA-binding transcription factor activity, RNA polymerase II-specific"/>
    <property type="evidence" value="ECO:0007669"/>
    <property type="project" value="TreeGrafter"/>
</dbReference>
<evidence type="ECO:0000256" key="6">
    <source>
        <dbReference type="SAM" id="MobiDB-lite"/>
    </source>
</evidence>
<keyword evidence="1 4" id="KW-0238">DNA-binding</keyword>
<dbReference type="GO" id="GO:0005634">
    <property type="term" value="C:nucleus"/>
    <property type="evidence" value="ECO:0007669"/>
    <property type="project" value="UniProtKB-SubCell"/>
</dbReference>
<gene>
    <name evidence="8" type="ORF">SCP_0106430</name>
</gene>
<feature type="DNA-binding region" description="Homeobox" evidence="4">
    <location>
        <begin position="38"/>
        <end position="91"/>
    </location>
</feature>
<dbReference type="Pfam" id="PF00046">
    <property type="entry name" value="Homeodomain"/>
    <property type="match status" value="1"/>
</dbReference>
<dbReference type="AlphaFoldDB" id="A0A401G6G5"/>
<reference evidence="8 9" key="1">
    <citation type="journal article" date="2018" name="Sci. Rep.">
        <title>Genome sequence of the cauliflower mushroom Sparassis crispa (Hanabiratake) and its association with beneficial usage.</title>
        <authorList>
            <person name="Kiyama R."/>
            <person name="Furutani Y."/>
            <person name="Kawaguchi K."/>
            <person name="Nakanishi T."/>
        </authorList>
    </citation>
    <scope>NUCLEOTIDE SEQUENCE [LARGE SCALE GENOMIC DNA]</scope>
</reference>
<comment type="subcellular location">
    <subcellularLocation>
        <location evidence="4 5">Nucleus</location>
    </subcellularLocation>
</comment>
<dbReference type="SMART" id="SM00389">
    <property type="entry name" value="HOX"/>
    <property type="match status" value="1"/>
</dbReference>
<evidence type="ECO:0000256" key="3">
    <source>
        <dbReference type="ARBA" id="ARBA00023242"/>
    </source>
</evidence>